<feature type="active site" evidence="9">
    <location>
        <position position="149"/>
    </location>
</feature>
<accession>A0A1X7JJ04</accession>
<evidence type="ECO:0000256" key="2">
    <source>
        <dbReference type="ARBA" id="ARBA00022490"/>
    </source>
</evidence>
<dbReference type="STRING" id="1852522.SAMN06295960_1614"/>
<evidence type="ECO:0000256" key="6">
    <source>
        <dbReference type="ARBA" id="ARBA00023125"/>
    </source>
</evidence>
<dbReference type="Pfam" id="PF02899">
    <property type="entry name" value="Phage_int_SAM_1"/>
    <property type="match status" value="1"/>
</dbReference>
<dbReference type="GO" id="GO:0009037">
    <property type="term" value="F:tyrosine-based site-specific recombinase activity"/>
    <property type="evidence" value="ECO:0007669"/>
    <property type="project" value="UniProtKB-UniRule"/>
</dbReference>
<evidence type="ECO:0000259" key="10">
    <source>
        <dbReference type="PROSITE" id="PS51898"/>
    </source>
</evidence>
<dbReference type="OrthoDB" id="9801717at2"/>
<dbReference type="InterPro" id="IPR013762">
    <property type="entry name" value="Integrase-like_cat_sf"/>
</dbReference>
<dbReference type="GO" id="GO:0051301">
    <property type="term" value="P:cell division"/>
    <property type="evidence" value="ECO:0007669"/>
    <property type="project" value="UniProtKB-KW"/>
</dbReference>
<dbReference type="InterPro" id="IPR004107">
    <property type="entry name" value="Integrase_SAM-like_N"/>
</dbReference>
<comment type="caution">
    <text evidence="9">Lacks conserved residue(s) required for the propagation of feature annotation.</text>
</comment>
<evidence type="ECO:0000256" key="3">
    <source>
        <dbReference type="ARBA" id="ARBA00022618"/>
    </source>
</evidence>
<evidence type="ECO:0000256" key="1">
    <source>
        <dbReference type="ARBA" id="ARBA00004496"/>
    </source>
</evidence>
<reference evidence="12 13" key="1">
    <citation type="submission" date="2017-04" db="EMBL/GenBank/DDBJ databases">
        <authorList>
            <person name="Afonso C.L."/>
            <person name="Miller P.J."/>
            <person name="Scott M.A."/>
            <person name="Spackman E."/>
            <person name="Goraichik I."/>
            <person name="Dimitrov K.M."/>
            <person name="Suarez D.L."/>
            <person name="Swayne D.E."/>
        </authorList>
    </citation>
    <scope>NUCLEOTIDE SEQUENCE [LARGE SCALE GENOMIC DNA]</scope>
    <source>
        <strain evidence="12 13">11</strain>
    </source>
</reference>
<feature type="domain" description="Tyr recombinase" evidence="10">
    <location>
        <begin position="109"/>
        <end position="303"/>
    </location>
</feature>
<comment type="function">
    <text evidence="9">Site-specific tyrosine recombinase, which acts by catalyzing the cutting and rejoining of the recombining DNA molecules. The XerC-XerD complex is essential to convert dimers of the bacterial chromosome into monomers to permit their segregation at cell division. It also contributes to the segregational stability of plasmids.</text>
</comment>
<dbReference type="InterPro" id="IPR044068">
    <property type="entry name" value="CB"/>
</dbReference>
<evidence type="ECO:0000259" key="11">
    <source>
        <dbReference type="PROSITE" id="PS51900"/>
    </source>
</evidence>
<evidence type="ECO:0000313" key="12">
    <source>
        <dbReference type="EMBL" id="SMG27738.1"/>
    </source>
</evidence>
<feature type="active site" evidence="9">
    <location>
        <position position="257"/>
    </location>
</feature>
<keyword evidence="6 9" id="KW-0238">DNA-binding</keyword>
<keyword evidence="13" id="KW-1185">Reference proteome</keyword>
<dbReference type="HAMAP" id="MF_01808">
    <property type="entry name" value="Recomb_XerC_XerD"/>
    <property type="match status" value="1"/>
</dbReference>
<keyword evidence="2 9" id="KW-0963">Cytoplasm</keyword>
<dbReference type="AlphaFoldDB" id="A0A1X7JJ04"/>
<evidence type="ECO:0000256" key="9">
    <source>
        <dbReference type="HAMAP-Rule" id="MF_01808"/>
    </source>
</evidence>
<feature type="active site" evidence="9">
    <location>
        <position position="280"/>
    </location>
</feature>
<dbReference type="EMBL" id="FXAZ01000001">
    <property type="protein sequence ID" value="SMG27738.1"/>
    <property type="molecule type" value="Genomic_DNA"/>
</dbReference>
<dbReference type="CDD" id="cd00798">
    <property type="entry name" value="INT_XerDC_C"/>
    <property type="match status" value="1"/>
</dbReference>
<dbReference type="InterPro" id="IPR023009">
    <property type="entry name" value="Tyrosine_recombinase_XerC/XerD"/>
</dbReference>
<keyword evidence="4 9" id="KW-0159">Chromosome partition</keyword>
<dbReference type="GO" id="GO:0006313">
    <property type="term" value="P:DNA transposition"/>
    <property type="evidence" value="ECO:0007669"/>
    <property type="project" value="UniProtKB-UniRule"/>
</dbReference>
<dbReference type="Gene3D" id="1.10.443.10">
    <property type="entry name" value="Intergrase catalytic core"/>
    <property type="match status" value="1"/>
</dbReference>
<dbReference type="RefSeq" id="WP_085493733.1">
    <property type="nucleotide sequence ID" value="NZ_FXAZ01000001.1"/>
</dbReference>
<dbReference type="GO" id="GO:0003677">
    <property type="term" value="F:DNA binding"/>
    <property type="evidence" value="ECO:0007669"/>
    <property type="project" value="UniProtKB-UniRule"/>
</dbReference>
<name>A0A1X7JJ04_9BACL</name>
<dbReference type="NCBIfam" id="NF001399">
    <property type="entry name" value="PRK00283.1"/>
    <property type="match status" value="1"/>
</dbReference>
<dbReference type="PANTHER" id="PTHR30349:SF81">
    <property type="entry name" value="TYROSINE RECOMBINASE XERC"/>
    <property type="match status" value="1"/>
</dbReference>
<evidence type="ECO:0000256" key="8">
    <source>
        <dbReference type="ARBA" id="ARBA00023306"/>
    </source>
</evidence>
<dbReference type="GO" id="GO:0005737">
    <property type="term" value="C:cytoplasm"/>
    <property type="evidence" value="ECO:0007669"/>
    <property type="project" value="UniProtKB-SubCell"/>
</dbReference>
<comment type="similarity">
    <text evidence="9">Belongs to the 'phage' integrase family. XerC subfamily.</text>
</comment>
<dbReference type="InterPro" id="IPR010998">
    <property type="entry name" value="Integrase_recombinase_N"/>
</dbReference>
<proteinExistence type="inferred from homology"/>
<feature type="active site" evidence="9">
    <location>
        <position position="254"/>
    </location>
</feature>
<evidence type="ECO:0000256" key="7">
    <source>
        <dbReference type="ARBA" id="ARBA00023172"/>
    </source>
</evidence>
<dbReference type="Pfam" id="PF00589">
    <property type="entry name" value="Phage_integrase"/>
    <property type="match status" value="1"/>
</dbReference>
<comment type="subunit">
    <text evidence="9">Forms a cyclic heterotetrameric complex composed of two molecules of XerC and two molecules of XerD.</text>
</comment>
<evidence type="ECO:0000256" key="4">
    <source>
        <dbReference type="ARBA" id="ARBA00022829"/>
    </source>
</evidence>
<dbReference type="InterPro" id="IPR002104">
    <property type="entry name" value="Integrase_catalytic"/>
</dbReference>
<dbReference type="InterPro" id="IPR050090">
    <property type="entry name" value="Tyrosine_recombinase_XerCD"/>
</dbReference>
<sequence length="313" mass="35885">MTKWDRLFEPYLQYLKEERQLSVHTLDAYRRDLTAFIQYAKKEDLQEPAQLAPHHVQYYIGTLRQEGKAASTVQRHRAALHSFFQYIVKEGELAVNPALAIELPKPSKKEPMLLSVEQVEQLLAEPDPESVQGMRDRAMLETLYGTGVRISELIQMNIEDVHLQLGFVRLELNRKERIVPLGQEAIEALQLYLQHGRPEYARHAEVDSELRETASHGQALFLNSRGQRITRQGFWKLLKKHAEVLSLPASLTPHTLRQSFAAHMLQNGADVRAVQEMLGHADPATTQRYAISPKKLSMKEVYTQAHPRARKST</sequence>
<dbReference type="PROSITE" id="PS51900">
    <property type="entry name" value="CB"/>
    <property type="match status" value="1"/>
</dbReference>
<organism evidence="12 13">
    <name type="scientific">Paenibacillus aquistagni</name>
    <dbReference type="NCBI Taxonomy" id="1852522"/>
    <lineage>
        <taxon>Bacteria</taxon>
        <taxon>Bacillati</taxon>
        <taxon>Bacillota</taxon>
        <taxon>Bacilli</taxon>
        <taxon>Bacillales</taxon>
        <taxon>Paenibacillaceae</taxon>
        <taxon>Paenibacillus</taxon>
    </lineage>
</organism>
<dbReference type="PANTHER" id="PTHR30349">
    <property type="entry name" value="PHAGE INTEGRASE-RELATED"/>
    <property type="match status" value="1"/>
</dbReference>
<protein>
    <recommendedName>
        <fullName evidence="9">Tyrosine recombinase XerC</fullName>
    </recommendedName>
</protein>
<feature type="domain" description="Core-binding (CB)" evidence="11">
    <location>
        <begin position="2"/>
        <end position="88"/>
    </location>
</feature>
<keyword evidence="5 9" id="KW-0229">DNA integration</keyword>
<feature type="active site" description="O-(3'-phospho-DNA)-tyrosine intermediate" evidence="9">
    <location>
        <position position="289"/>
    </location>
</feature>
<comment type="subcellular location">
    <subcellularLocation>
        <location evidence="1 9">Cytoplasm</location>
    </subcellularLocation>
</comment>
<keyword evidence="7 9" id="KW-0233">DNA recombination</keyword>
<dbReference type="PROSITE" id="PS51898">
    <property type="entry name" value="TYR_RECOMBINASE"/>
    <property type="match status" value="1"/>
</dbReference>
<gene>
    <name evidence="9" type="primary">xerC</name>
    <name evidence="12" type="ORF">SAMN06295960_1614</name>
</gene>
<dbReference type="Gene3D" id="1.10.150.130">
    <property type="match status" value="1"/>
</dbReference>
<dbReference type="SUPFAM" id="SSF56349">
    <property type="entry name" value="DNA breaking-rejoining enzymes"/>
    <property type="match status" value="1"/>
</dbReference>
<dbReference type="Proteomes" id="UP000193834">
    <property type="component" value="Unassembled WGS sequence"/>
</dbReference>
<dbReference type="InterPro" id="IPR011010">
    <property type="entry name" value="DNA_brk_join_enz"/>
</dbReference>
<dbReference type="GO" id="GO:0007059">
    <property type="term" value="P:chromosome segregation"/>
    <property type="evidence" value="ECO:0007669"/>
    <property type="project" value="UniProtKB-UniRule"/>
</dbReference>
<keyword evidence="8 9" id="KW-0131">Cell cycle</keyword>
<keyword evidence="3 9" id="KW-0132">Cell division</keyword>
<evidence type="ECO:0000256" key="5">
    <source>
        <dbReference type="ARBA" id="ARBA00022908"/>
    </source>
</evidence>
<evidence type="ECO:0000313" key="13">
    <source>
        <dbReference type="Proteomes" id="UP000193834"/>
    </source>
</evidence>